<keyword evidence="3 10" id="KW-0813">Transport</keyword>
<evidence type="ECO:0000313" key="13">
    <source>
        <dbReference type="Proteomes" id="UP000219994"/>
    </source>
</evidence>
<feature type="transmembrane region" description="Helical" evidence="10">
    <location>
        <begin position="256"/>
        <end position="275"/>
    </location>
</feature>
<gene>
    <name evidence="12" type="ORF">B5766_04780</name>
</gene>
<evidence type="ECO:0000256" key="3">
    <source>
        <dbReference type="ARBA" id="ARBA00022448"/>
    </source>
</evidence>
<accession>A0A2A6FT34</accession>
<dbReference type="Pfam" id="PF01061">
    <property type="entry name" value="ABC2_membrane"/>
    <property type="match status" value="1"/>
</dbReference>
<name>A0A2A6FT34_9MICO</name>
<evidence type="ECO:0000256" key="10">
    <source>
        <dbReference type="RuleBase" id="RU361157"/>
    </source>
</evidence>
<proteinExistence type="inferred from homology"/>
<keyword evidence="5" id="KW-0997">Cell inner membrane</keyword>
<feature type="transmembrane region" description="Helical" evidence="10">
    <location>
        <begin position="37"/>
        <end position="60"/>
    </location>
</feature>
<dbReference type="GO" id="GO:0043190">
    <property type="term" value="C:ATP-binding cassette (ABC) transporter complex"/>
    <property type="evidence" value="ECO:0007669"/>
    <property type="project" value="InterPro"/>
</dbReference>
<feature type="transmembrane region" description="Helical" evidence="10">
    <location>
        <begin position="153"/>
        <end position="178"/>
    </location>
</feature>
<dbReference type="InterPro" id="IPR000412">
    <property type="entry name" value="ABC_2_transport"/>
</dbReference>
<dbReference type="AlphaFoldDB" id="A0A2A6FT34"/>
<keyword evidence="8 10" id="KW-0472">Membrane</keyword>
<keyword evidence="6 10" id="KW-0812">Transmembrane</keyword>
<evidence type="ECO:0000256" key="7">
    <source>
        <dbReference type="ARBA" id="ARBA00022989"/>
    </source>
</evidence>
<keyword evidence="9" id="KW-0046">Antibiotic resistance</keyword>
<feature type="transmembrane region" description="Helical" evidence="10">
    <location>
        <begin position="72"/>
        <end position="93"/>
    </location>
</feature>
<comment type="caution">
    <text evidence="12">The sequence shown here is derived from an EMBL/GenBank/DDBJ whole genome shotgun (WGS) entry which is preliminary data.</text>
</comment>
<dbReference type="Proteomes" id="UP000219994">
    <property type="component" value="Unassembled WGS sequence"/>
</dbReference>
<comment type="caution">
    <text evidence="10">Lacks conserved residue(s) required for the propagation of feature annotation.</text>
</comment>
<evidence type="ECO:0000256" key="6">
    <source>
        <dbReference type="ARBA" id="ARBA00022692"/>
    </source>
</evidence>
<reference evidence="13" key="1">
    <citation type="submission" date="2017-03" db="EMBL/GenBank/DDBJ databases">
        <authorList>
            <person name="Lund M.B."/>
        </authorList>
    </citation>
    <scope>NUCLEOTIDE SEQUENCE [LARGE SCALE GENOMIC DNA]</scope>
</reference>
<dbReference type="GO" id="GO:0046677">
    <property type="term" value="P:response to antibiotic"/>
    <property type="evidence" value="ECO:0007669"/>
    <property type="project" value="UniProtKB-KW"/>
</dbReference>
<evidence type="ECO:0000256" key="8">
    <source>
        <dbReference type="ARBA" id="ARBA00023136"/>
    </source>
</evidence>
<evidence type="ECO:0000256" key="9">
    <source>
        <dbReference type="ARBA" id="ARBA00023251"/>
    </source>
</evidence>
<evidence type="ECO:0000259" key="11">
    <source>
        <dbReference type="PROSITE" id="PS51012"/>
    </source>
</evidence>
<dbReference type="GO" id="GO:0015920">
    <property type="term" value="P:lipopolysaccharide transport"/>
    <property type="evidence" value="ECO:0007669"/>
    <property type="project" value="TreeGrafter"/>
</dbReference>
<evidence type="ECO:0000256" key="2">
    <source>
        <dbReference type="ARBA" id="ARBA00007783"/>
    </source>
</evidence>
<dbReference type="InterPro" id="IPR013525">
    <property type="entry name" value="ABC2_TM"/>
</dbReference>
<evidence type="ECO:0000256" key="5">
    <source>
        <dbReference type="ARBA" id="ARBA00022519"/>
    </source>
</evidence>
<dbReference type="GO" id="GO:0140359">
    <property type="term" value="F:ABC-type transporter activity"/>
    <property type="evidence" value="ECO:0007669"/>
    <property type="project" value="InterPro"/>
</dbReference>
<dbReference type="EMBL" id="NAEP01000028">
    <property type="protein sequence ID" value="PDQ35771.1"/>
    <property type="molecule type" value="Genomic_DNA"/>
</dbReference>
<keyword evidence="4 10" id="KW-1003">Cell membrane</keyword>
<evidence type="ECO:0000313" key="12">
    <source>
        <dbReference type="EMBL" id="PDQ35771.1"/>
    </source>
</evidence>
<protein>
    <recommendedName>
        <fullName evidence="10">Transport permease protein</fullName>
    </recommendedName>
</protein>
<comment type="similarity">
    <text evidence="2 10">Belongs to the ABC-2 integral membrane protein family.</text>
</comment>
<feature type="transmembrane region" description="Helical" evidence="10">
    <location>
        <begin position="113"/>
        <end position="141"/>
    </location>
</feature>
<keyword evidence="7 10" id="KW-1133">Transmembrane helix</keyword>
<evidence type="ECO:0000256" key="1">
    <source>
        <dbReference type="ARBA" id="ARBA00004429"/>
    </source>
</evidence>
<dbReference type="PANTHER" id="PTHR30413">
    <property type="entry name" value="INNER MEMBRANE TRANSPORT PERMEASE"/>
    <property type="match status" value="1"/>
</dbReference>
<dbReference type="PROSITE" id="PS51012">
    <property type="entry name" value="ABC_TM2"/>
    <property type="match status" value="1"/>
</dbReference>
<sequence>MVNPPFSAEVRGAITLTWTLALREVRAQYNRTALGRLWSLVNPLVTIATYSLVFGLILAGQAPPGINSKLHFFSLWIAVGLVTWTFLSSSIAAGMSALLGNAGLLTKVHFPRVVLVVSAVIAKAATFLTELSVIMVIVAAIVGPKIFLMIPVLVVFIILLAVFCTGVALTLSIVVIWFRDIEHLWGLFSQVWMYASGVVFPVTLVASASTRLFQDGISINGQPIPLLAVFRANPAEQFIEAFRALIYDFALPNWDIWLMTTLWACGSLTIGTLVFRAKQARIVEEL</sequence>
<dbReference type="PANTHER" id="PTHR30413:SF8">
    <property type="entry name" value="TRANSPORT PERMEASE PROTEIN"/>
    <property type="match status" value="1"/>
</dbReference>
<organism evidence="12 13">
    <name type="scientific">Candidatus Lumbricidiphila eiseniae</name>
    <dbReference type="NCBI Taxonomy" id="1969409"/>
    <lineage>
        <taxon>Bacteria</taxon>
        <taxon>Bacillati</taxon>
        <taxon>Actinomycetota</taxon>
        <taxon>Actinomycetes</taxon>
        <taxon>Micrococcales</taxon>
        <taxon>Microbacteriaceae</taxon>
        <taxon>Candidatus Lumbricidiphila</taxon>
    </lineage>
</organism>
<comment type="subcellular location">
    <subcellularLocation>
        <location evidence="1">Cell inner membrane</location>
        <topology evidence="1">Multi-pass membrane protein</topology>
    </subcellularLocation>
    <subcellularLocation>
        <location evidence="10">Cell membrane</location>
        <topology evidence="10">Multi-pass membrane protein</topology>
    </subcellularLocation>
</comment>
<dbReference type="PRINTS" id="PR00164">
    <property type="entry name" value="ABC2TRNSPORT"/>
</dbReference>
<evidence type="ECO:0000256" key="4">
    <source>
        <dbReference type="ARBA" id="ARBA00022475"/>
    </source>
</evidence>
<dbReference type="InterPro" id="IPR047817">
    <property type="entry name" value="ABC2_TM_bact-type"/>
</dbReference>
<feature type="domain" description="ABC transmembrane type-2" evidence="11">
    <location>
        <begin position="34"/>
        <end position="278"/>
    </location>
</feature>